<dbReference type="Pfam" id="PF04203">
    <property type="entry name" value="Sortase"/>
    <property type="match status" value="1"/>
</dbReference>
<keyword evidence="3" id="KW-0472">Membrane</keyword>
<dbReference type="EMBL" id="CP022295">
    <property type="protein sequence ID" value="QSR28619.1"/>
    <property type="molecule type" value="Genomic_DNA"/>
</dbReference>
<dbReference type="Gene3D" id="2.40.260.10">
    <property type="entry name" value="Sortase"/>
    <property type="match status" value="1"/>
</dbReference>
<dbReference type="InterPro" id="IPR023365">
    <property type="entry name" value="Sortase_dom-sf"/>
</dbReference>
<name>A0ABX7PRI8_9ACTN</name>
<keyword evidence="3" id="KW-0812">Transmembrane</keyword>
<keyword evidence="1" id="KW-0378">Hydrolase</keyword>
<feature type="region of interest" description="Disordered" evidence="2">
    <location>
        <begin position="1"/>
        <end position="27"/>
    </location>
</feature>
<evidence type="ECO:0000313" key="5">
    <source>
        <dbReference type="Proteomes" id="UP000662818"/>
    </source>
</evidence>
<evidence type="ECO:0000256" key="2">
    <source>
        <dbReference type="SAM" id="MobiDB-lite"/>
    </source>
</evidence>
<proteinExistence type="predicted"/>
<dbReference type="Proteomes" id="UP000662818">
    <property type="component" value="Chromosome"/>
</dbReference>
<evidence type="ECO:0000256" key="3">
    <source>
        <dbReference type="SAM" id="Phobius"/>
    </source>
</evidence>
<protein>
    <recommendedName>
        <fullName evidence="6">Sortase</fullName>
    </recommendedName>
</protein>
<feature type="transmembrane region" description="Helical" evidence="3">
    <location>
        <begin position="32"/>
        <end position="52"/>
    </location>
</feature>
<sequence>MSSSSPTSPTSRPPEPEAPMTSTSTVSHQRRVVVAGFAACLVLGVGAVAFGGGTTASPEPESAPTTGATAATLPASRPVRIHIDRLDVTAKVRVLRAADDGATLALPPLRATGWDATSATPGEAGITVVTGYIARTTREPGVLKGLARLREGDVVTLHRKDGRSVDYRVTGIAYYPQGRFPARQVFSRTTRPELRLISTGGPLHRGDPLGNAVVTAVAD</sequence>
<dbReference type="InterPro" id="IPR042001">
    <property type="entry name" value="Sortase_F"/>
</dbReference>
<evidence type="ECO:0000313" key="4">
    <source>
        <dbReference type="EMBL" id="QSR28619.1"/>
    </source>
</evidence>
<gene>
    <name evidence="4" type="ORF">CFH99_23630</name>
</gene>
<feature type="compositionally biased region" description="Low complexity" evidence="2">
    <location>
        <begin position="1"/>
        <end position="10"/>
    </location>
</feature>
<dbReference type="InterPro" id="IPR005754">
    <property type="entry name" value="Sortase"/>
</dbReference>
<evidence type="ECO:0008006" key="6">
    <source>
        <dbReference type="Google" id="ProtNLM"/>
    </source>
</evidence>
<dbReference type="CDD" id="cd05829">
    <property type="entry name" value="Sortase_F"/>
    <property type="match status" value="1"/>
</dbReference>
<keyword evidence="5" id="KW-1185">Reference proteome</keyword>
<reference evidence="4 5" key="1">
    <citation type="submission" date="2017-06" db="EMBL/GenBank/DDBJ databases">
        <title>Complete Genome Sequence of the Soil Carbazole-Degrading Bacterium Nocardioides aromaticivorans IC177.</title>
        <authorList>
            <person name="Vejarano F."/>
            <person name="Suzuki-Minakuchi C."/>
            <person name="Ohtsubo Y."/>
            <person name="Tsuda M."/>
            <person name="Okada K."/>
            <person name="Nojiri H."/>
        </authorList>
    </citation>
    <scope>NUCLEOTIDE SEQUENCE [LARGE SCALE GENOMIC DNA]</scope>
    <source>
        <strain evidence="4 5">IC177</strain>
    </source>
</reference>
<organism evidence="4 5">
    <name type="scientific">Nocardioides aromaticivorans</name>
    <dbReference type="NCBI Taxonomy" id="200618"/>
    <lineage>
        <taxon>Bacteria</taxon>
        <taxon>Bacillati</taxon>
        <taxon>Actinomycetota</taxon>
        <taxon>Actinomycetes</taxon>
        <taxon>Propionibacteriales</taxon>
        <taxon>Nocardioidaceae</taxon>
        <taxon>Nocardioides</taxon>
    </lineage>
</organism>
<accession>A0ABX7PRI8</accession>
<evidence type="ECO:0000256" key="1">
    <source>
        <dbReference type="ARBA" id="ARBA00022801"/>
    </source>
</evidence>
<keyword evidence="3" id="KW-1133">Transmembrane helix</keyword>